<evidence type="ECO:0000256" key="1">
    <source>
        <dbReference type="ARBA" id="ARBA00004167"/>
    </source>
</evidence>
<dbReference type="Gene3D" id="3.30.700.10">
    <property type="entry name" value="Glycoprotein, Type 4 Pilin"/>
    <property type="match status" value="1"/>
</dbReference>
<sequence length="149" mass="16181">MRSVRTKREGFTLVEVMIVVVTMAIIAGMVIPQFNEAVQDAKVSAALSNLHMLSNAIENYKVQHDGRAPDDLTGQTLPQLTHRTDKAGNIGTGPQHRYGPYLLAQITANPLNDSAVVSVAAKVPPENLETLSGWIYDPVSGRVWAGEFN</sequence>
<dbReference type="Proteomes" id="UP000317648">
    <property type="component" value="Chromosome"/>
</dbReference>
<dbReference type="NCBIfam" id="TIGR02532">
    <property type="entry name" value="IV_pilin_GFxxxE"/>
    <property type="match status" value="1"/>
</dbReference>
<comment type="subcellular location">
    <subcellularLocation>
        <location evidence="1">Membrane</location>
        <topology evidence="1">Single-pass membrane protein</topology>
    </subcellularLocation>
</comment>
<keyword evidence="5 6" id="KW-0472">Membrane</keyword>
<dbReference type="GO" id="GO:0016020">
    <property type="term" value="C:membrane"/>
    <property type="evidence" value="ECO:0007669"/>
    <property type="project" value="UniProtKB-SubCell"/>
</dbReference>
<dbReference type="PROSITE" id="PS00409">
    <property type="entry name" value="PROKAR_NTER_METHYL"/>
    <property type="match status" value="1"/>
</dbReference>
<organism evidence="7 8">
    <name type="scientific">Lignipirellula cremea</name>
    <dbReference type="NCBI Taxonomy" id="2528010"/>
    <lineage>
        <taxon>Bacteria</taxon>
        <taxon>Pseudomonadati</taxon>
        <taxon>Planctomycetota</taxon>
        <taxon>Planctomycetia</taxon>
        <taxon>Pirellulales</taxon>
        <taxon>Pirellulaceae</taxon>
        <taxon>Lignipirellula</taxon>
    </lineage>
</organism>
<dbReference type="OrthoDB" id="214451at2"/>
<dbReference type="PANTHER" id="PTHR30093">
    <property type="entry name" value="GENERAL SECRETION PATHWAY PROTEIN G"/>
    <property type="match status" value="1"/>
</dbReference>
<evidence type="ECO:0000256" key="6">
    <source>
        <dbReference type="SAM" id="Phobius"/>
    </source>
</evidence>
<accession>A0A518DWR2</accession>
<dbReference type="PRINTS" id="PR00813">
    <property type="entry name" value="BCTERIALGSPG"/>
</dbReference>
<keyword evidence="4 6" id="KW-1133">Transmembrane helix</keyword>
<dbReference type="KEGG" id="lcre:Pla8534_40980"/>
<dbReference type="SUPFAM" id="SSF54523">
    <property type="entry name" value="Pili subunits"/>
    <property type="match status" value="1"/>
</dbReference>
<evidence type="ECO:0000313" key="7">
    <source>
        <dbReference type="EMBL" id="QDU96278.1"/>
    </source>
</evidence>
<evidence type="ECO:0000313" key="8">
    <source>
        <dbReference type="Proteomes" id="UP000317648"/>
    </source>
</evidence>
<gene>
    <name evidence="7" type="primary">xcpT_4</name>
    <name evidence="7" type="ORF">Pla8534_40980</name>
</gene>
<dbReference type="PANTHER" id="PTHR30093:SF44">
    <property type="entry name" value="TYPE II SECRETION SYSTEM CORE PROTEIN G"/>
    <property type="match status" value="1"/>
</dbReference>
<keyword evidence="8" id="KW-1185">Reference proteome</keyword>
<dbReference type="InterPro" id="IPR045584">
    <property type="entry name" value="Pilin-like"/>
</dbReference>
<evidence type="ECO:0000256" key="5">
    <source>
        <dbReference type="ARBA" id="ARBA00023136"/>
    </source>
</evidence>
<dbReference type="AlphaFoldDB" id="A0A518DWR2"/>
<keyword evidence="3 6" id="KW-0812">Transmembrane</keyword>
<protein>
    <submittedName>
        <fullName evidence="7">Type II secretion system protein G</fullName>
    </submittedName>
</protein>
<evidence type="ECO:0000256" key="4">
    <source>
        <dbReference type="ARBA" id="ARBA00022989"/>
    </source>
</evidence>
<name>A0A518DWR2_9BACT</name>
<dbReference type="EMBL" id="CP036433">
    <property type="protein sequence ID" value="QDU96278.1"/>
    <property type="molecule type" value="Genomic_DNA"/>
</dbReference>
<feature type="transmembrane region" description="Helical" evidence="6">
    <location>
        <begin position="12"/>
        <end position="31"/>
    </location>
</feature>
<dbReference type="Pfam" id="PF07963">
    <property type="entry name" value="N_methyl"/>
    <property type="match status" value="1"/>
</dbReference>
<dbReference type="GO" id="GO:0015627">
    <property type="term" value="C:type II protein secretion system complex"/>
    <property type="evidence" value="ECO:0007669"/>
    <property type="project" value="InterPro"/>
</dbReference>
<dbReference type="InterPro" id="IPR000983">
    <property type="entry name" value="Bac_GSPG_pilin"/>
</dbReference>
<keyword evidence="2" id="KW-0488">Methylation</keyword>
<evidence type="ECO:0000256" key="3">
    <source>
        <dbReference type="ARBA" id="ARBA00022692"/>
    </source>
</evidence>
<proteinExistence type="predicted"/>
<reference evidence="7 8" key="1">
    <citation type="submission" date="2019-02" db="EMBL/GenBank/DDBJ databases">
        <title>Deep-cultivation of Planctomycetes and their phenomic and genomic characterization uncovers novel biology.</title>
        <authorList>
            <person name="Wiegand S."/>
            <person name="Jogler M."/>
            <person name="Boedeker C."/>
            <person name="Pinto D."/>
            <person name="Vollmers J."/>
            <person name="Rivas-Marin E."/>
            <person name="Kohn T."/>
            <person name="Peeters S.H."/>
            <person name="Heuer A."/>
            <person name="Rast P."/>
            <person name="Oberbeckmann S."/>
            <person name="Bunk B."/>
            <person name="Jeske O."/>
            <person name="Meyerdierks A."/>
            <person name="Storesund J.E."/>
            <person name="Kallscheuer N."/>
            <person name="Luecker S."/>
            <person name="Lage O.M."/>
            <person name="Pohl T."/>
            <person name="Merkel B.J."/>
            <person name="Hornburger P."/>
            <person name="Mueller R.-W."/>
            <person name="Bruemmer F."/>
            <person name="Labrenz M."/>
            <person name="Spormann A.M."/>
            <person name="Op den Camp H."/>
            <person name="Overmann J."/>
            <person name="Amann R."/>
            <person name="Jetten M.S.M."/>
            <person name="Mascher T."/>
            <person name="Medema M.H."/>
            <person name="Devos D.P."/>
            <person name="Kaster A.-K."/>
            <person name="Ovreas L."/>
            <person name="Rohde M."/>
            <person name="Galperin M.Y."/>
            <person name="Jogler C."/>
        </authorList>
    </citation>
    <scope>NUCLEOTIDE SEQUENCE [LARGE SCALE GENOMIC DNA]</scope>
    <source>
        <strain evidence="7 8">Pla85_3_4</strain>
    </source>
</reference>
<evidence type="ECO:0000256" key="2">
    <source>
        <dbReference type="ARBA" id="ARBA00022481"/>
    </source>
</evidence>
<dbReference type="InterPro" id="IPR012902">
    <property type="entry name" value="N_methyl_site"/>
</dbReference>
<dbReference type="GO" id="GO:0015628">
    <property type="term" value="P:protein secretion by the type II secretion system"/>
    <property type="evidence" value="ECO:0007669"/>
    <property type="project" value="InterPro"/>
</dbReference>